<dbReference type="AlphaFoldDB" id="A0A3J4MHC0"/>
<comment type="caution">
    <text evidence="1">The sequence shown here is derived from an EMBL/GenBank/DDBJ whole genome shotgun (WGS) entry which is preliminary data.</text>
</comment>
<dbReference type="Proteomes" id="UP000885320">
    <property type="component" value="Unassembled WGS sequence"/>
</dbReference>
<name>A0A3J4MHC0_SALER</name>
<dbReference type="EMBL" id="RMUA01000008">
    <property type="protein sequence ID" value="MFK69131.1"/>
    <property type="molecule type" value="Genomic_DNA"/>
</dbReference>
<organism evidence="1">
    <name type="scientific">Salmonella enterica</name>
    <name type="common">Salmonella choleraesuis</name>
    <dbReference type="NCBI Taxonomy" id="28901"/>
    <lineage>
        <taxon>Bacteria</taxon>
        <taxon>Pseudomonadati</taxon>
        <taxon>Pseudomonadota</taxon>
        <taxon>Gammaproteobacteria</taxon>
        <taxon>Enterobacterales</taxon>
        <taxon>Enterobacteriaceae</taxon>
        <taxon>Salmonella</taxon>
    </lineage>
</organism>
<gene>
    <name evidence="1" type="ORF">EEN95_07185</name>
</gene>
<evidence type="ECO:0000313" key="1">
    <source>
        <dbReference type="EMBL" id="MFK69131.1"/>
    </source>
</evidence>
<accession>A0A3J4MHC0</accession>
<reference evidence="1" key="1">
    <citation type="submission" date="2018-11" db="EMBL/GenBank/DDBJ databases">
        <authorList>
            <consortium name="PulseNet: The National Subtyping Network for Foodborne Disease Surveillance"/>
            <person name="Tarr C.L."/>
            <person name="Trees E."/>
            <person name="Katz L.S."/>
            <person name="Carleton-Romer H.A."/>
            <person name="Stroika S."/>
            <person name="Kucerova Z."/>
            <person name="Roache K.F."/>
            <person name="Sabol A.L."/>
            <person name="Besser J."/>
            <person name="Gerner-Smidt P."/>
        </authorList>
    </citation>
    <scope>NUCLEOTIDE SEQUENCE [LARGE SCALE GENOMIC DNA]</scope>
    <source>
        <strain evidence="1">PNUSAS057377</strain>
    </source>
</reference>
<protein>
    <submittedName>
        <fullName evidence="1">Uncharacterized protein</fullName>
    </submittedName>
</protein>
<proteinExistence type="predicted"/>
<sequence>MMLFSIISAVNGGVLSSACTHFLLDESKLVEPGIIGDNKERTLHFDVLLNQLTLYPYETSDPLFISINAVTSCCGESSAYQLAISTGRFPLYESEINELMKDFLYQHVVDANGHVKITFTDVCKRLNSLWRKFTEENLRTTSKDEEVVCSSYTMPVSVPEKESSLDEKDEKVVCSSYTMPVSVPEKESSLDEKDEKVVCSSYTMSVSVPEKESSLDEKDEKVVCSSYTMSVSVPEKESSLDEKDEKVVCSSYTMSASVPEKESSLDEKDEKGVCSSYTMPVSVPEKESFFDQNKLTLKDVKNFKKIQSAFKRELSSIQKSLNVLNNRKAVERFREYKTVELFLQTGVHTGFCVAGGLSSAVIGTAISPGFGTLIGAGVGAGLAWSGKKLYDYAAGAVSNKINPNPHLKTREIDRKIKSAEKGFFWECGAKIKSLVVEPSRGTGILAASLISSVIQEVSIPIHDIATACYDYEIACEGLTSKKASKIEALLAKYHSKLNKEYKQVLKYLEENPTPDNQRRKKKILRRDAVIRERLATIRESIKDAVESRRLSIHKGRSVMAPDDEKRANEAI</sequence>